<sequence length="80" mass="8447">SAGTGSNNSVGPLQGCGEQPVVRCACRARLRVKLSGLSRKKPATFFFLRSGPGRVALKEIPTEALTGRNVVMRDCQTGAD</sequence>
<protein>
    <submittedName>
        <fullName evidence="1">Uncharacterized protein</fullName>
    </submittedName>
</protein>
<dbReference type="Ensembl" id="ENSACIT00000001529.1">
    <property type="protein sequence ID" value="ENSACIP00000001469.1"/>
    <property type="gene ID" value="ENSACIG00000001225.1"/>
</dbReference>
<dbReference type="Proteomes" id="UP000261340">
    <property type="component" value="Unplaced"/>
</dbReference>
<reference evidence="1" key="1">
    <citation type="submission" date="2025-08" db="UniProtKB">
        <authorList>
            <consortium name="Ensembl"/>
        </authorList>
    </citation>
    <scope>IDENTIFICATION</scope>
</reference>
<keyword evidence="2" id="KW-1185">Reference proteome</keyword>
<organism evidence="1 2">
    <name type="scientific">Amphilophus citrinellus</name>
    <name type="common">Midas cichlid</name>
    <name type="synonym">Cichlasoma citrinellum</name>
    <dbReference type="NCBI Taxonomy" id="61819"/>
    <lineage>
        <taxon>Eukaryota</taxon>
        <taxon>Metazoa</taxon>
        <taxon>Chordata</taxon>
        <taxon>Craniata</taxon>
        <taxon>Vertebrata</taxon>
        <taxon>Euteleostomi</taxon>
        <taxon>Actinopterygii</taxon>
        <taxon>Neopterygii</taxon>
        <taxon>Teleostei</taxon>
        <taxon>Neoteleostei</taxon>
        <taxon>Acanthomorphata</taxon>
        <taxon>Ovalentaria</taxon>
        <taxon>Cichlomorphae</taxon>
        <taxon>Cichliformes</taxon>
        <taxon>Cichlidae</taxon>
        <taxon>New World cichlids</taxon>
        <taxon>Cichlasomatinae</taxon>
        <taxon>Heroini</taxon>
        <taxon>Amphilophus</taxon>
    </lineage>
</organism>
<evidence type="ECO:0000313" key="1">
    <source>
        <dbReference type="Ensembl" id="ENSACIP00000001469.1"/>
    </source>
</evidence>
<name>A0A3Q0QQH4_AMPCI</name>
<evidence type="ECO:0000313" key="2">
    <source>
        <dbReference type="Proteomes" id="UP000261340"/>
    </source>
</evidence>
<proteinExistence type="predicted"/>
<dbReference type="AlphaFoldDB" id="A0A3Q0QQH4"/>
<reference evidence="1" key="2">
    <citation type="submission" date="2025-09" db="UniProtKB">
        <authorList>
            <consortium name="Ensembl"/>
        </authorList>
    </citation>
    <scope>IDENTIFICATION</scope>
</reference>
<accession>A0A3Q0QQH4</accession>